<dbReference type="Pfam" id="PF00173">
    <property type="entry name" value="Cyt-b5"/>
    <property type="match status" value="1"/>
</dbReference>
<evidence type="ECO:0000313" key="9">
    <source>
        <dbReference type="EMBL" id="KAG8186386.1"/>
    </source>
</evidence>
<proteinExistence type="inferred from homology"/>
<dbReference type="PRINTS" id="PR00406">
    <property type="entry name" value="CYTB5RDTASE"/>
</dbReference>
<evidence type="ECO:0000259" key="7">
    <source>
        <dbReference type="PROSITE" id="PS50255"/>
    </source>
</evidence>
<dbReference type="Gene3D" id="2.40.30.10">
    <property type="entry name" value="Translation factors"/>
    <property type="match status" value="1"/>
</dbReference>
<dbReference type="PANTHER" id="PTHR46237">
    <property type="entry name" value="CYTOCHROME B5 REDUCTASE 4 FAMILY MEMBER"/>
    <property type="match status" value="1"/>
</dbReference>
<dbReference type="EMBL" id="JAFNEN010000304">
    <property type="protein sequence ID" value="KAG8186386.1"/>
    <property type="molecule type" value="Genomic_DNA"/>
</dbReference>
<dbReference type="GO" id="GO:0005783">
    <property type="term" value="C:endoplasmic reticulum"/>
    <property type="evidence" value="ECO:0007669"/>
    <property type="project" value="TreeGrafter"/>
</dbReference>
<comment type="similarity">
    <text evidence="1">Belongs to the flavoprotein pyridine nucleotide cytochrome reductase family.</text>
</comment>
<dbReference type="Gene3D" id="3.10.120.10">
    <property type="entry name" value="Cytochrome b5-like heme/steroid binding domain"/>
    <property type="match status" value="1"/>
</dbReference>
<dbReference type="InterPro" id="IPR017927">
    <property type="entry name" value="FAD-bd_FR_type"/>
</dbReference>
<dbReference type="InterPro" id="IPR051872">
    <property type="entry name" value="Cytochrome_b5/Flavoprotein_Rdt"/>
</dbReference>
<evidence type="ECO:0000313" key="10">
    <source>
        <dbReference type="Proteomes" id="UP000827092"/>
    </source>
</evidence>
<comment type="caution">
    <text evidence="9">The sequence shown here is derived from an EMBL/GenBank/DDBJ whole genome shotgun (WGS) entry which is preliminary data.</text>
</comment>
<dbReference type="FunFam" id="3.10.120.10:FF:000001">
    <property type="entry name" value="Cytochrome b5 reductase 4"/>
    <property type="match status" value="1"/>
</dbReference>
<dbReference type="CDD" id="cd06183">
    <property type="entry name" value="cyt_b5_reduct_like"/>
    <property type="match status" value="1"/>
</dbReference>
<dbReference type="InterPro" id="IPR001199">
    <property type="entry name" value="Cyt_B5-like_heme/steroid-bd"/>
</dbReference>
<keyword evidence="5" id="KW-0408">Iron</keyword>
<evidence type="ECO:0000256" key="3">
    <source>
        <dbReference type="ARBA" id="ARBA00022723"/>
    </source>
</evidence>
<name>A0AAV6US44_9ARAC</name>
<gene>
    <name evidence="9" type="ORF">JTE90_026804</name>
</gene>
<reference evidence="9 10" key="1">
    <citation type="journal article" date="2022" name="Nat. Ecol. Evol.">
        <title>A masculinizing supergene underlies an exaggerated male reproductive morph in a spider.</title>
        <authorList>
            <person name="Hendrickx F."/>
            <person name="De Corte Z."/>
            <person name="Sonet G."/>
            <person name="Van Belleghem S.M."/>
            <person name="Kostlbacher S."/>
            <person name="Vangestel C."/>
        </authorList>
    </citation>
    <scope>NUCLEOTIDE SEQUENCE [LARGE SCALE GENOMIC DNA]</scope>
    <source>
        <strain evidence="9">W744_W776</strain>
    </source>
</reference>
<evidence type="ECO:0008006" key="11">
    <source>
        <dbReference type="Google" id="ProtNLM"/>
    </source>
</evidence>
<dbReference type="AlphaFoldDB" id="A0AAV6US44"/>
<keyword evidence="10" id="KW-1185">Reference proteome</keyword>
<sequence length="562" mass="62792">MASDLGVPTTSNATGSGRTKVALRPGRSLMDWIRLTHSGRDLTSVGGRCLDVTPRELAKHNTKKDAWIAIRGRVYNVTHYMEYHPGGEAELMRGVGTDATDLFNQVHQWVNAESMLEKCFVGYLKKSWTFEVPKLPNLKNLKFKSKTALSPESPSNLTIASPVAISGDAIIPNGKECRVDAASPDLKIAEDVTDRPAVSKKEWSVTPSLQVDQSEELLRFENADGLIKLIISHSGEDHRGLIIDLVGRKCFLKISFDSTYIFTIEFPEAMKEDYKVSTEDKKVIEILFEAANETAANIDVQSFIQRIHWTTCELKDEVVYWFCKLVDKAEVNYNAFLFTFQLPSGTKMWVPIGQHIQVKTLIEGMEIVRSYTPVVSIPNSILKEDGSTIHLMIKVYPDGAVTPIINQCNIGESMQISNYVGSFSEQMLAASESVTLLAAGTGLTPMVKVIHWIMNAKDKNRCATLLFFNKKEDDILWRKELLRCHKAYDKFEVLNVLSEPDEEWTGGSSGRINEDLIKKFIPAPEIGHQVFVCGPLPFTETAIRCLENIGLTSNQVYAFTGS</sequence>
<dbReference type="PROSITE" id="PS51384">
    <property type="entry name" value="FAD_FR"/>
    <property type="match status" value="1"/>
</dbReference>
<evidence type="ECO:0000256" key="6">
    <source>
        <dbReference type="SAM" id="MobiDB-lite"/>
    </source>
</evidence>
<dbReference type="FunFam" id="3.40.50.80:FF:000021">
    <property type="entry name" value="Cytochrome b5 reductase 4"/>
    <property type="match status" value="1"/>
</dbReference>
<dbReference type="PROSITE" id="PS00191">
    <property type="entry name" value="CYTOCHROME_B5_1"/>
    <property type="match status" value="1"/>
</dbReference>
<organism evidence="9 10">
    <name type="scientific">Oedothorax gibbosus</name>
    <dbReference type="NCBI Taxonomy" id="931172"/>
    <lineage>
        <taxon>Eukaryota</taxon>
        <taxon>Metazoa</taxon>
        <taxon>Ecdysozoa</taxon>
        <taxon>Arthropoda</taxon>
        <taxon>Chelicerata</taxon>
        <taxon>Arachnida</taxon>
        <taxon>Araneae</taxon>
        <taxon>Araneomorphae</taxon>
        <taxon>Entelegynae</taxon>
        <taxon>Araneoidea</taxon>
        <taxon>Linyphiidae</taxon>
        <taxon>Erigoninae</taxon>
        <taxon>Oedothorax</taxon>
    </lineage>
</organism>
<accession>A0AAV6US44</accession>
<dbReference type="Pfam" id="PF00175">
    <property type="entry name" value="NAD_binding_1"/>
    <property type="match status" value="1"/>
</dbReference>
<keyword evidence="3" id="KW-0479">Metal-binding</keyword>
<feature type="region of interest" description="Disordered" evidence="6">
    <location>
        <begin position="1"/>
        <end position="20"/>
    </location>
</feature>
<dbReference type="SUPFAM" id="SSF52343">
    <property type="entry name" value="Ferredoxin reductase-like, C-terminal NADP-linked domain"/>
    <property type="match status" value="1"/>
</dbReference>
<dbReference type="GO" id="GO:0004128">
    <property type="term" value="F:cytochrome-b5 reductase activity, acting on NAD(P)H"/>
    <property type="evidence" value="ECO:0007669"/>
    <property type="project" value="TreeGrafter"/>
</dbReference>
<dbReference type="GO" id="GO:0046872">
    <property type="term" value="F:metal ion binding"/>
    <property type="evidence" value="ECO:0007669"/>
    <property type="project" value="UniProtKB-KW"/>
</dbReference>
<dbReference type="SUPFAM" id="SSF63380">
    <property type="entry name" value="Riboflavin synthase domain-like"/>
    <property type="match status" value="1"/>
</dbReference>
<dbReference type="GO" id="GO:0006801">
    <property type="term" value="P:superoxide metabolic process"/>
    <property type="evidence" value="ECO:0007669"/>
    <property type="project" value="TreeGrafter"/>
</dbReference>
<evidence type="ECO:0000256" key="4">
    <source>
        <dbReference type="ARBA" id="ARBA00023002"/>
    </source>
</evidence>
<dbReference type="SMART" id="SM01117">
    <property type="entry name" value="Cyt-b5"/>
    <property type="match status" value="1"/>
</dbReference>
<dbReference type="Proteomes" id="UP000827092">
    <property type="component" value="Unassembled WGS sequence"/>
</dbReference>
<dbReference type="InterPro" id="IPR018506">
    <property type="entry name" value="Cyt_B5_heme-BS"/>
</dbReference>
<dbReference type="PANTHER" id="PTHR46237:SF1">
    <property type="entry name" value="CYTOCHROME B5 REDUCTASE 4"/>
    <property type="match status" value="1"/>
</dbReference>
<dbReference type="PRINTS" id="PR00363">
    <property type="entry name" value="CYTOCHROMEB5"/>
</dbReference>
<evidence type="ECO:0000256" key="2">
    <source>
        <dbReference type="ARBA" id="ARBA00022617"/>
    </source>
</evidence>
<keyword evidence="2" id="KW-0349">Heme</keyword>
<evidence type="ECO:0000256" key="1">
    <source>
        <dbReference type="ARBA" id="ARBA00006105"/>
    </source>
</evidence>
<dbReference type="GO" id="GO:0020037">
    <property type="term" value="F:heme binding"/>
    <property type="evidence" value="ECO:0007669"/>
    <property type="project" value="InterPro"/>
</dbReference>
<dbReference type="InterPro" id="IPR001433">
    <property type="entry name" value="OxRdtase_FAD/NAD-bd"/>
</dbReference>
<keyword evidence="4" id="KW-0560">Oxidoreductase</keyword>
<dbReference type="Pfam" id="PF00970">
    <property type="entry name" value="FAD_binding_6"/>
    <property type="match status" value="1"/>
</dbReference>
<protein>
    <recommendedName>
        <fullName evidence="11">Cytochrome-b5 reductase</fullName>
    </recommendedName>
</protein>
<dbReference type="InterPro" id="IPR017938">
    <property type="entry name" value="Riboflavin_synthase-like_b-brl"/>
</dbReference>
<dbReference type="InterPro" id="IPR036400">
    <property type="entry name" value="Cyt_B5-like_heme/steroid_sf"/>
</dbReference>
<evidence type="ECO:0000259" key="8">
    <source>
        <dbReference type="PROSITE" id="PS51384"/>
    </source>
</evidence>
<evidence type="ECO:0000256" key="5">
    <source>
        <dbReference type="ARBA" id="ARBA00023004"/>
    </source>
</evidence>
<dbReference type="InterPro" id="IPR039261">
    <property type="entry name" value="FNR_nucleotide-bd"/>
</dbReference>
<feature type="domain" description="Cytochrome b5 heme-binding" evidence="7">
    <location>
        <begin position="52"/>
        <end position="125"/>
    </location>
</feature>
<dbReference type="Gene3D" id="3.40.50.80">
    <property type="entry name" value="Nucleotide-binding domain of ferredoxin-NADP reductase (FNR) module"/>
    <property type="match status" value="1"/>
</dbReference>
<feature type="domain" description="FAD-binding FR-type" evidence="8">
    <location>
        <begin position="318"/>
        <end position="426"/>
    </location>
</feature>
<feature type="compositionally biased region" description="Polar residues" evidence="6">
    <location>
        <begin position="8"/>
        <end position="17"/>
    </location>
</feature>
<dbReference type="PROSITE" id="PS50255">
    <property type="entry name" value="CYTOCHROME_B5_2"/>
    <property type="match status" value="1"/>
</dbReference>
<dbReference type="InterPro" id="IPR008333">
    <property type="entry name" value="Cbr1-like_FAD-bd_dom"/>
</dbReference>
<dbReference type="SUPFAM" id="SSF55856">
    <property type="entry name" value="Cytochrome b5-like heme/steroid binding domain"/>
    <property type="match status" value="1"/>
</dbReference>